<keyword evidence="4" id="KW-1185">Reference proteome</keyword>
<evidence type="ECO:0000313" key="3">
    <source>
        <dbReference type="EMBL" id="CDO57415.1"/>
    </source>
</evidence>
<accession>A0A0J9XIY5</accession>
<comment type="caution">
    <text evidence="3">The sequence shown here is derived from an EMBL/GenBank/DDBJ whole genome shotgun (WGS) entry which is preliminary data.</text>
</comment>
<feature type="region of interest" description="Disordered" evidence="1">
    <location>
        <begin position="334"/>
        <end position="353"/>
    </location>
</feature>
<protein>
    <recommendedName>
        <fullName evidence="2">BRCT domain-containing protein</fullName>
    </recommendedName>
</protein>
<dbReference type="Pfam" id="PF16589">
    <property type="entry name" value="BRCT_2"/>
    <property type="match status" value="1"/>
</dbReference>
<organism evidence="3 4">
    <name type="scientific">Geotrichum candidum</name>
    <name type="common">Oospora lactis</name>
    <name type="synonym">Dipodascus geotrichum</name>
    <dbReference type="NCBI Taxonomy" id="1173061"/>
    <lineage>
        <taxon>Eukaryota</taxon>
        <taxon>Fungi</taxon>
        <taxon>Dikarya</taxon>
        <taxon>Ascomycota</taxon>
        <taxon>Saccharomycotina</taxon>
        <taxon>Dipodascomycetes</taxon>
        <taxon>Dipodascales</taxon>
        <taxon>Dipodascaceae</taxon>
        <taxon>Geotrichum</taxon>
    </lineage>
</organism>
<dbReference type="EMBL" id="CCBN010000021">
    <property type="protein sequence ID" value="CDO57415.1"/>
    <property type="molecule type" value="Genomic_DNA"/>
</dbReference>
<feature type="region of interest" description="Disordered" evidence="1">
    <location>
        <begin position="568"/>
        <end position="603"/>
    </location>
</feature>
<reference evidence="3" key="1">
    <citation type="submission" date="2014-03" db="EMBL/GenBank/DDBJ databases">
        <authorList>
            <person name="Casaregola S."/>
        </authorList>
    </citation>
    <scope>NUCLEOTIDE SEQUENCE [LARGE SCALE GENOMIC DNA]</scope>
    <source>
        <strain evidence="3">CLIB 918</strain>
    </source>
</reference>
<evidence type="ECO:0000256" key="1">
    <source>
        <dbReference type="SAM" id="MobiDB-lite"/>
    </source>
</evidence>
<sequence length="995" mass="110922">MKPSRDFQFVKPDGSSIRFAVWNHLRNKRQLEILIKKYGGTVIKYRPPFEMDIIVIISKNSTDLYANYNYCDSSYIYNCINAKCMLPLTTHAISLRNSATSRCDSIQGRTPTKKTRHIPDDSSRLALKNFSDISDKSTDQTMRSTYVLAASSECVRPTNKSSCGAIEHLNHTSTAATEEFSTVLRRQTISQTSKDKAINEKSKTTESKKQQSVIEDNFLSDNNSQEPYIKKRNPNDKTIMEFKNSLQLDLIAVNAMVKSSNHKNNGNLNVPEKTLLKGNVSANLHDIAETEQIRLTPSNLDLCPVAEPTITERIGIKPSIRALIKESTNNTESVSTASVTKHEPETVQFSTQSSQERSLITQLPFSTFTESIFEGKTAFSSKWVSSSDHNNRMTKCKADLENTNPCIFLPNPKYPAPKIQIDQCTTYHTTSVSGTEISRKSAYALNDTIKKPYLNEQTRFHDKFEIGIRDDTHGTVEADEKFQKQSPNLVSLSSDIEFSYNNGMDQKLSADHNDKNVIEDNYLEKEESISVIIGPTAEQSPCNDTGDETITTNDDTIVFTQDSERGTQNHIDNQNFLSPKETGAWEPPLSKATAAPVKPEEKVIKTPTKSIPKFSLVDIIPKKPLANESSGLTRKLPTNFPQTSTSFTEKRHAKKFTTKMPSFTIMTPKIMRKTDSKEKSPTKGISFTSNYKKDVTRNLAFSFLPRKIPPSKTPSFGFVTKTKENGPSMLMNESEKSAYLKSTHKLESVKFSNCQARTPEKTSSAFAVKTKSFRTEHTATTISKILTKSGNQDETLPKIGNSSDLSSVFKPIEQTRLISPHQAKCLNVQVTNQSHTNPSMSSSTAARSITLKSCLSSTKPHTKPFTISTLGIQNDFSESDEQLETRASSSTFEKIDKTRACKDISPFAHNGRSKSALLNEIIQDSQSNKRFLPSSFEHDTGIESCSTKVSKLITVINDNVSYSNASKWGSPPFMVDEDSIETINSSFNISSAEAI</sequence>
<feature type="region of interest" description="Disordered" evidence="1">
    <location>
        <begin position="630"/>
        <end position="650"/>
    </location>
</feature>
<evidence type="ECO:0000259" key="2">
    <source>
        <dbReference type="Pfam" id="PF16589"/>
    </source>
</evidence>
<name>A0A0J9XIY5_GEOCN</name>
<feature type="compositionally biased region" description="Polar residues" evidence="1">
    <location>
        <begin position="568"/>
        <end position="577"/>
    </location>
</feature>
<dbReference type="AlphaFoldDB" id="A0A0J9XIY5"/>
<feature type="region of interest" description="Disordered" evidence="1">
    <location>
        <begin position="188"/>
        <end position="233"/>
    </location>
</feature>
<feature type="domain" description="BRCT" evidence="2">
    <location>
        <begin position="18"/>
        <end position="89"/>
    </location>
</feature>
<dbReference type="Gene3D" id="3.40.50.10190">
    <property type="entry name" value="BRCT domain"/>
    <property type="match status" value="1"/>
</dbReference>
<evidence type="ECO:0000313" key="4">
    <source>
        <dbReference type="Proteomes" id="UP000242525"/>
    </source>
</evidence>
<dbReference type="Proteomes" id="UP000242525">
    <property type="component" value="Unassembled WGS sequence"/>
</dbReference>
<dbReference type="InterPro" id="IPR036420">
    <property type="entry name" value="BRCT_dom_sf"/>
</dbReference>
<proteinExistence type="predicted"/>
<gene>
    <name evidence="3" type="ORF">BN980_GECA21s00857g</name>
</gene>
<dbReference type="InterPro" id="IPR001357">
    <property type="entry name" value="BRCT_dom"/>
</dbReference>
<feature type="compositionally biased region" description="Basic and acidic residues" evidence="1">
    <location>
        <begin position="193"/>
        <end position="209"/>
    </location>
</feature>